<dbReference type="AlphaFoldDB" id="A0A1Y2HJ39"/>
<feature type="domain" description="CoA-binding" evidence="1">
    <location>
        <begin position="4"/>
        <end position="102"/>
    </location>
</feature>
<dbReference type="Pfam" id="PF13380">
    <property type="entry name" value="CoA_binding_2"/>
    <property type="match status" value="1"/>
</dbReference>
<evidence type="ECO:0000313" key="2">
    <source>
        <dbReference type="EMBL" id="ORZ34586.1"/>
    </source>
</evidence>
<dbReference type="InterPro" id="IPR036291">
    <property type="entry name" value="NAD(P)-bd_dom_sf"/>
</dbReference>
<accession>A0A1Y2HJ39</accession>
<organism evidence="2 3">
    <name type="scientific">Catenaria anguillulae PL171</name>
    <dbReference type="NCBI Taxonomy" id="765915"/>
    <lineage>
        <taxon>Eukaryota</taxon>
        <taxon>Fungi</taxon>
        <taxon>Fungi incertae sedis</taxon>
        <taxon>Blastocladiomycota</taxon>
        <taxon>Blastocladiomycetes</taxon>
        <taxon>Blastocladiales</taxon>
        <taxon>Catenariaceae</taxon>
        <taxon>Catenaria</taxon>
    </lineage>
</organism>
<dbReference type="Gene3D" id="3.40.50.720">
    <property type="entry name" value="NAD(P)-binding Rossmann-like Domain"/>
    <property type="match status" value="1"/>
</dbReference>
<dbReference type="PANTHER" id="PTHR33303:SF2">
    <property type="entry name" value="COA-BINDING DOMAIN-CONTAINING PROTEIN"/>
    <property type="match status" value="1"/>
</dbReference>
<reference evidence="2 3" key="1">
    <citation type="submission" date="2016-07" db="EMBL/GenBank/DDBJ databases">
        <title>Pervasive Adenine N6-methylation of Active Genes in Fungi.</title>
        <authorList>
            <consortium name="DOE Joint Genome Institute"/>
            <person name="Mondo S.J."/>
            <person name="Dannebaum R.O."/>
            <person name="Kuo R.C."/>
            <person name="Labutti K."/>
            <person name="Haridas S."/>
            <person name="Kuo A."/>
            <person name="Salamov A."/>
            <person name="Ahrendt S.R."/>
            <person name="Lipzen A."/>
            <person name="Sullivan W."/>
            <person name="Andreopoulos W.B."/>
            <person name="Clum A."/>
            <person name="Lindquist E."/>
            <person name="Daum C."/>
            <person name="Ramamoorthy G.K."/>
            <person name="Gryganskyi A."/>
            <person name="Culley D."/>
            <person name="Magnuson J.K."/>
            <person name="James T.Y."/>
            <person name="O'Malley M.A."/>
            <person name="Stajich J.E."/>
            <person name="Spatafora J.W."/>
            <person name="Visel A."/>
            <person name="Grigoriev I.V."/>
        </authorList>
    </citation>
    <scope>NUCLEOTIDE SEQUENCE [LARGE SCALE GENOMIC DNA]</scope>
    <source>
        <strain evidence="2 3">PL171</strain>
    </source>
</reference>
<dbReference type="PANTHER" id="PTHR33303">
    <property type="entry name" value="CYTOPLASMIC PROTEIN-RELATED"/>
    <property type="match status" value="1"/>
</dbReference>
<evidence type="ECO:0000313" key="3">
    <source>
        <dbReference type="Proteomes" id="UP000193411"/>
    </source>
</evidence>
<dbReference type="InterPro" id="IPR003781">
    <property type="entry name" value="CoA-bd"/>
</dbReference>
<dbReference type="STRING" id="765915.A0A1Y2HJ39"/>
<comment type="caution">
    <text evidence="2">The sequence shown here is derived from an EMBL/GenBank/DDBJ whole genome shotgun (WGS) entry which is preliminary data.</text>
</comment>
<gene>
    <name evidence="2" type="ORF">BCR44DRAFT_50630</name>
</gene>
<evidence type="ECO:0000259" key="1">
    <source>
        <dbReference type="SMART" id="SM00881"/>
    </source>
</evidence>
<dbReference type="Proteomes" id="UP000193411">
    <property type="component" value="Unassembled WGS sequence"/>
</dbReference>
<dbReference type="SMART" id="SM00881">
    <property type="entry name" value="CoA_binding"/>
    <property type="match status" value="1"/>
</dbReference>
<dbReference type="OrthoDB" id="5138418at2759"/>
<dbReference type="EMBL" id="MCFL01000027">
    <property type="protein sequence ID" value="ORZ34586.1"/>
    <property type="molecule type" value="Genomic_DNA"/>
</dbReference>
<keyword evidence="3" id="KW-1185">Reference proteome</keyword>
<proteinExistence type="predicted"/>
<dbReference type="SUPFAM" id="SSF51735">
    <property type="entry name" value="NAD(P)-binding Rossmann-fold domains"/>
    <property type="match status" value="1"/>
</dbReference>
<protein>
    <submittedName>
        <fullName evidence="2">CoA-binding domain protein</fullName>
    </submittedName>
</protein>
<sequence>MNSFLSASKFAVVGASASRDKFGNKVLRWYKDRKCDVVPINPRESEIEGLAVVASLDALASTAGFDPSLFSVSVITPPSITRSVLEAGVAKGFKRFWLQPGAEFPGWQTFGEEHSVLVIGGGPCVLRDAKL</sequence>
<name>A0A1Y2HJ39_9FUNG</name>